<reference evidence="1 2" key="1">
    <citation type="journal article" date="2022" name="Hortic Res">
        <title>A haplotype resolved chromosomal level avocado genome allows analysis of novel avocado genes.</title>
        <authorList>
            <person name="Nath O."/>
            <person name="Fletcher S.J."/>
            <person name="Hayward A."/>
            <person name="Shaw L.M."/>
            <person name="Masouleh A.K."/>
            <person name="Furtado A."/>
            <person name="Henry R.J."/>
            <person name="Mitter N."/>
        </authorList>
    </citation>
    <scope>NUCLEOTIDE SEQUENCE [LARGE SCALE GENOMIC DNA]</scope>
    <source>
        <strain evidence="2">cv. Hass</strain>
    </source>
</reference>
<dbReference type="EMBL" id="CM056810">
    <property type="protein sequence ID" value="KAJ8644500.1"/>
    <property type="molecule type" value="Genomic_DNA"/>
</dbReference>
<comment type="caution">
    <text evidence="1">The sequence shown here is derived from an EMBL/GenBank/DDBJ whole genome shotgun (WGS) entry which is preliminary data.</text>
</comment>
<proteinExistence type="predicted"/>
<keyword evidence="2" id="KW-1185">Reference proteome</keyword>
<organism evidence="1 2">
    <name type="scientific">Persea americana</name>
    <name type="common">Avocado</name>
    <dbReference type="NCBI Taxonomy" id="3435"/>
    <lineage>
        <taxon>Eukaryota</taxon>
        <taxon>Viridiplantae</taxon>
        <taxon>Streptophyta</taxon>
        <taxon>Embryophyta</taxon>
        <taxon>Tracheophyta</taxon>
        <taxon>Spermatophyta</taxon>
        <taxon>Magnoliopsida</taxon>
        <taxon>Magnoliidae</taxon>
        <taxon>Laurales</taxon>
        <taxon>Lauraceae</taxon>
        <taxon>Persea</taxon>
    </lineage>
</organism>
<name>A0ACC2MFM3_PERAE</name>
<accession>A0ACC2MFM3</accession>
<evidence type="ECO:0000313" key="1">
    <source>
        <dbReference type="EMBL" id="KAJ8644500.1"/>
    </source>
</evidence>
<gene>
    <name evidence="1" type="ORF">MRB53_006248</name>
</gene>
<protein>
    <submittedName>
        <fullName evidence="1">Uncharacterized protein</fullName>
    </submittedName>
</protein>
<sequence>MQHSFSPHLVLPFFLIIICSSLVSVKSFQSLFELPQFLQPFENWVSSNKVSVNDHGAKGDGVTDDTKAFIDAWELACSFHSRTTLEIPEGKVYLIGQIDFGGPCRSKLTLSVSGTIAAPEDPHFWDGLNPRKWLYFHGVDHLVIKGNGTINGMGMKWWEQSCKCNPDNPCRHAPTAITFHRCNNLKVHDLTILNSQQIHMAFTNCYDVKASGLKVMAPQNSPNTDGIHISSSKHVQVIDSEIATGDDCISIVGNTSFVRIKDITCGPGHGVSIGSLGKYNSCSQVYDVMVDGAKIFNTENGVRIKTWQGGSGFVRKINFWNVWMSNVSNPIIIDQYYCDSPFLCPNQTLSVKVDRVSFIGIVGTSATEEAIRFACSDSFPCESIRLANIQLSYPDGDTTSYCWNAFGSSSGLVYPSPCFSYGEHIIEQSILSRTTLHSIT</sequence>
<evidence type="ECO:0000313" key="2">
    <source>
        <dbReference type="Proteomes" id="UP001234297"/>
    </source>
</evidence>
<dbReference type="Proteomes" id="UP001234297">
    <property type="component" value="Chromosome 2"/>
</dbReference>